<evidence type="ECO:0000256" key="10">
    <source>
        <dbReference type="ARBA" id="ARBA00047761"/>
    </source>
</evidence>
<comment type="catalytic activity">
    <reaction evidence="11">
        <text>O-phospho-L-threonyl-[protein] + H2O = L-threonyl-[protein] + phosphate</text>
        <dbReference type="Rhea" id="RHEA:47004"/>
        <dbReference type="Rhea" id="RHEA-COMP:11060"/>
        <dbReference type="Rhea" id="RHEA-COMP:11605"/>
        <dbReference type="ChEBI" id="CHEBI:15377"/>
        <dbReference type="ChEBI" id="CHEBI:30013"/>
        <dbReference type="ChEBI" id="CHEBI:43474"/>
        <dbReference type="ChEBI" id="CHEBI:61977"/>
        <dbReference type="EC" id="3.1.3.16"/>
    </reaction>
</comment>
<feature type="domain" description="PPM-type phosphatase" evidence="13">
    <location>
        <begin position="98"/>
        <end position="345"/>
    </location>
</feature>
<dbReference type="OrthoDB" id="10264738at2759"/>
<organism evidence="14 15">
    <name type="scientific">Musa troglodytarum</name>
    <name type="common">fe'i banana</name>
    <dbReference type="NCBI Taxonomy" id="320322"/>
    <lineage>
        <taxon>Eukaryota</taxon>
        <taxon>Viridiplantae</taxon>
        <taxon>Streptophyta</taxon>
        <taxon>Embryophyta</taxon>
        <taxon>Tracheophyta</taxon>
        <taxon>Spermatophyta</taxon>
        <taxon>Magnoliopsida</taxon>
        <taxon>Liliopsida</taxon>
        <taxon>Zingiberales</taxon>
        <taxon>Musaceae</taxon>
        <taxon>Musa</taxon>
    </lineage>
</organism>
<dbReference type="EC" id="3.1.3.16" evidence="4"/>
<accession>A0A9E7L8Y3</accession>
<evidence type="ECO:0000256" key="12">
    <source>
        <dbReference type="SAM" id="MobiDB-lite"/>
    </source>
</evidence>
<dbReference type="GO" id="GO:0004722">
    <property type="term" value="F:protein serine/threonine phosphatase activity"/>
    <property type="evidence" value="ECO:0007669"/>
    <property type="project" value="UniProtKB-EC"/>
</dbReference>
<comment type="similarity">
    <text evidence="3">Belongs to the PP2C family.</text>
</comment>
<evidence type="ECO:0000256" key="11">
    <source>
        <dbReference type="ARBA" id="ARBA00048336"/>
    </source>
</evidence>
<feature type="region of interest" description="Disordered" evidence="12">
    <location>
        <begin position="1"/>
        <end position="28"/>
    </location>
</feature>
<comment type="cofactor">
    <cofactor evidence="1">
        <name>Mn(2+)</name>
        <dbReference type="ChEBI" id="CHEBI:29035"/>
    </cofactor>
</comment>
<keyword evidence="8" id="KW-0904">Protein phosphatase</keyword>
<dbReference type="InterPro" id="IPR015655">
    <property type="entry name" value="PP2C"/>
</dbReference>
<evidence type="ECO:0000256" key="9">
    <source>
        <dbReference type="ARBA" id="ARBA00023211"/>
    </source>
</evidence>
<evidence type="ECO:0000256" key="3">
    <source>
        <dbReference type="ARBA" id="ARBA00006702"/>
    </source>
</evidence>
<dbReference type="SMART" id="SM00332">
    <property type="entry name" value="PP2Cc"/>
    <property type="match status" value="1"/>
</dbReference>
<evidence type="ECO:0000256" key="7">
    <source>
        <dbReference type="ARBA" id="ARBA00022842"/>
    </source>
</evidence>
<dbReference type="Pfam" id="PF00481">
    <property type="entry name" value="PP2C"/>
    <property type="match status" value="1"/>
</dbReference>
<feature type="non-terminal residue" evidence="14">
    <location>
        <position position="1"/>
    </location>
</feature>
<dbReference type="InterPro" id="IPR001932">
    <property type="entry name" value="PPM-type_phosphatase-like_dom"/>
</dbReference>
<evidence type="ECO:0000259" key="13">
    <source>
        <dbReference type="PROSITE" id="PS51746"/>
    </source>
</evidence>
<reference evidence="14" key="1">
    <citation type="submission" date="2022-05" db="EMBL/GenBank/DDBJ databases">
        <title>The Musa troglodytarum L. genome provides insights into the mechanism of non-climacteric behaviour and enrichment of carotenoids.</title>
        <authorList>
            <person name="Wang J."/>
        </authorList>
    </citation>
    <scope>NUCLEOTIDE SEQUENCE</scope>
    <source>
        <tissue evidence="14">Leaf</tissue>
    </source>
</reference>
<keyword evidence="6" id="KW-0378">Hydrolase</keyword>
<dbReference type="EMBL" id="CP097511">
    <property type="protein sequence ID" value="URE42305.1"/>
    <property type="molecule type" value="Genomic_DNA"/>
</dbReference>
<evidence type="ECO:0000256" key="6">
    <source>
        <dbReference type="ARBA" id="ARBA00022801"/>
    </source>
</evidence>
<evidence type="ECO:0000256" key="5">
    <source>
        <dbReference type="ARBA" id="ARBA00022723"/>
    </source>
</evidence>
<dbReference type="PANTHER" id="PTHR47992">
    <property type="entry name" value="PROTEIN PHOSPHATASE"/>
    <property type="match status" value="1"/>
</dbReference>
<evidence type="ECO:0000313" key="14">
    <source>
        <dbReference type="EMBL" id="URE42305.1"/>
    </source>
</evidence>
<keyword evidence="15" id="KW-1185">Reference proteome</keyword>
<dbReference type="SMART" id="SM00331">
    <property type="entry name" value="PP2C_SIG"/>
    <property type="match status" value="1"/>
</dbReference>
<comment type="catalytic activity">
    <reaction evidence="10">
        <text>O-phospho-L-seryl-[protein] + H2O = L-seryl-[protein] + phosphate</text>
        <dbReference type="Rhea" id="RHEA:20629"/>
        <dbReference type="Rhea" id="RHEA-COMP:9863"/>
        <dbReference type="Rhea" id="RHEA-COMP:11604"/>
        <dbReference type="ChEBI" id="CHEBI:15377"/>
        <dbReference type="ChEBI" id="CHEBI:29999"/>
        <dbReference type="ChEBI" id="CHEBI:43474"/>
        <dbReference type="ChEBI" id="CHEBI:83421"/>
        <dbReference type="EC" id="3.1.3.16"/>
    </reaction>
</comment>
<evidence type="ECO:0000256" key="4">
    <source>
        <dbReference type="ARBA" id="ARBA00013081"/>
    </source>
</evidence>
<dbReference type="Proteomes" id="UP001055439">
    <property type="component" value="Chromosome 9"/>
</dbReference>
<comment type="cofactor">
    <cofactor evidence="2">
        <name>Mg(2+)</name>
        <dbReference type="ChEBI" id="CHEBI:18420"/>
    </cofactor>
</comment>
<dbReference type="Gene3D" id="3.60.40.10">
    <property type="entry name" value="PPM-type phosphatase domain"/>
    <property type="match status" value="1"/>
</dbReference>
<dbReference type="FunFam" id="3.60.40.10:FF:000010">
    <property type="entry name" value="Probable protein phosphatase 2C 39"/>
    <property type="match status" value="1"/>
</dbReference>
<sequence>TIKRKRLNRERTLLSRRELGTSSGGIGEVEGETTRARLRAYSWVPESGFRRGGGSGSLGRNPSSRLIPCCGHPWSGLATGSSSDAGKRRSSQGHTKVKFGFSLVKGKVNHPMEDYHVAKFVQMRGQELGLFAIFDGHMGHSVPAYLQKHLFTNILKEEEFWTNPELAIRKAYEKTDEAILSHRPDLGRGGSTAVTAILINGRKLWIANIGDSRAVLAKGQQVLQLTVDHDPSTERRSIENRGGFVSIMPGDVPRVNGQLAVSRAFGDKDLKRHLRSDPDVRCVDVAADTDLLILASDGIWKVMSNKEAIEIARKATDPQAAARQLTTAALERDSTDDISCIVIQLQV</sequence>
<gene>
    <name evidence="14" type="ORF">MUK42_25096</name>
</gene>
<evidence type="ECO:0000256" key="1">
    <source>
        <dbReference type="ARBA" id="ARBA00001936"/>
    </source>
</evidence>
<keyword evidence="5" id="KW-0479">Metal-binding</keyword>
<dbReference type="AlphaFoldDB" id="A0A9E7L8Y3"/>
<proteinExistence type="inferred from homology"/>
<evidence type="ECO:0000256" key="8">
    <source>
        <dbReference type="ARBA" id="ARBA00022912"/>
    </source>
</evidence>
<dbReference type="InterPro" id="IPR036457">
    <property type="entry name" value="PPM-type-like_dom_sf"/>
</dbReference>
<evidence type="ECO:0000256" key="2">
    <source>
        <dbReference type="ARBA" id="ARBA00001946"/>
    </source>
</evidence>
<feature type="compositionally biased region" description="Basic and acidic residues" evidence="12">
    <location>
        <begin position="9"/>
        <end position="19"/>
    </location>
</feature>
<dbReference type="GO" id="GO:0046872">
    <property type="term" value="F:metal ion binding"/>
    <property type="evidence" value="ECO:0007669"/>
    <property type="project" value="UniProtKB-KW"/>
</dbReference>
<name>A0A9E7L8Y3_9LILI</name>
<dbReference type="PROSITE" id="PS51746">
    <property type="entry name" value="PPM_2"/>
    <property type="match status" value="1"/>
</dbReference>
<evidence type="ECO:0000313" key="15">
    <source>
        <dbReference type="Proteomes" id="UP001055439"/>
    </source>
</evidence>
<keyword evidence="7" id="KW-0460">Magnesium</keyword>
<keyword evidence="9" id="KW-0464">Manganese</keyword>
<protein>
    <recommendedName>
        <fullName evidence="4">protein-serine/threonine phosphatase</fullName>
        <ecNumber evidence="4">3.1.3.16</ecNumber>
    </recommendedName>
</protein>
<dbReference type="SUPFAM" id="SSF81606">
    <property type="entry name" value="PP2C-like"/>
    <property type="match status" value="1"/>
</dbReference>
<dbReference type="CDD" id="cd00143">
    <property type="entry name" value="PP2Cc"/>
    <property type="match status" value="1"/>
</dbReference>